<feature type="region of interest" description="Disordered" evidence="1">
    <location>
        <begin position="372"/>
        <end position="446"/>
    </location>
</feature>
<dbReference type="OrthoDB" id="3034442at2759"/>
<name>A0A0C3SFJ6_PHLG1</name>
<evidence type="ECO:0000256" key="1">
    <source>
        <dbReference type="SAM" id="MobiDB-lite"/>
    </source>
</evidence>
<protein>
    <recommendedName>
        <fullName evidence="4">F-box domain-containing protein</fullName>
    </recommendedName>
</protein>
<feature type="compositionally biased region" description="Low complexity" evidence="1">
    <location>
        <begin position="395"/>
        <end position="433"/>
    </location>
</feature>
<dbReference type="AlphaFoldDB" id="A0A0C3SFJ6"/>
<keyword evidence="3" id="KW-1185">Reference proteome</keyword>
<reference evidence="2 3" key="1">
    <citation type="journal article" date="2014" name="PLoS Genet.">
        <title>Analysis of the Phlebiopsis gigantea genome, transcriptome and secretome provides insight into its pioneer colonization strategies of wood.</title>
        <authorList>
            <person name="Hori C."/>
            <person name="Ishida T."/>
            <person name="Igarashi K."/>
            <person name="Samejima M."/>
            <person name="Suzuki H."/>
            <person name="Master E."/>
            <person name="Ferreira P."/>
            <person name="Ruiz-Duenas F.J."/>
            <person name="Held B."/>
            <person name="Canessa P."/>
            <person name="Larrondo L.F."/>
            <person name="Schmoll M."/>
            <person name="Druzhinina I.S."/>
            <person name="Kubicek C.P."/>
            <person name="Gaskell J.A."/>
            <person name="Kersten P."/>
            <person name="St John F."/>
            <person name="Glasner J."/>
            <person name="Sabat G."/>
            <person name="Splinter BonDurant S."/>
            <person name="Syed K."/>
            <person name="Yadav J."/>
            <person name="Mgbeahuruike A.C."/>
            <person name="Kovalchuk A."/>
            <person name="Asiegbu F.O."/>
            <person name="Lackner G."/>
            <person name="Hoffmeister D."/>
            <person name="Rencoret J."/>
            <person name="Gutierrez A."/>
            <person name="Sun H."/>
            <person name="Lindquist E."/>
            <person name="Barry K."/>
            <person name="Riley R."/>
            <person name="Grigoriev I.V."/>
            <person name="Henrissat B."/>
            <person name="Kues U."/>
            <person name="Berka R.M."/>
            <person name="Martinez A.T."/>
            <person name="Covert S.F."/>
            <person name="Blanchette R.A."/>
            <person name="Cullen D."/>
        </authorList>
    </citation>
    <scope>NUCLEOTIDE SEQUENCE [LARGE SCALE GENOMIC DNA]</scope>
    <source>
        <strain evidence="2 3">11061_1 CR5-6</strain>
    </source>
</reference>
<organism evidence="2 3">
    <name type="scientific">Phlebiopsis gigantea (strain 11061_1 CR5-6)</name>
    <name type="common">White-rot fungus</name>
    <name type="synonym">Peniophora gigantea</name>
    <dbReference type="NCBI Taxonomy" id="745531"/>
    <lineage>
        <taxon>Eukaryota</taxon>
        <taxon>Fungi</taxon>
        <taxon>Dikarya</taxon>
        <taxon>Basidiomycota</taxon>
        <taxon>Agaricomycotina</taxon>
        <taxon>Agaricomycetes</taxon>
        <taxon>Polyporales</taxon>
        <taxon>Phanerochaetaceae</taxon>
        <taxon>Phlebiopsis</taxon>
    </lineage>
</organism>
<dbReference type="EMBL" id="KN840441">
    <property type="protein sequence ID" value="KIP12200.1"/>
    <property type="molecule type" value="Genomic_DNA"/>
</dbReference>
<evidence type="ECO:0000313" key="3">
    <source>
        <dbReference type="Proteomes" id="UP000053257"/>
    </source>
</evidence>
<evidence type="ECO:0008006" key="4">
    <source>
        <dbReference type="Google" id="ProtNLM"/>
    </source>
</evidence>
<dbReference type="HOGENOM" id="CLU_027585_0_0_1"/>
<dbReference type="Proteomes" id="UP000053257">
    <property type="component" value="Unassembled WGS sequence"/>
</dbReference>
<dbReference type="STRING" id="745531.A0A0C3SFJ6"/>
<proteinExistence type="predicted"/>
<feature type="compositionally biased region" description="Basic and acidic residues" evidence="1">
    <location>
        <begin position="374"/>
        <end position="384"/>
    </location>
</feature>
<sequence length="446" mass="48736">MPGPKLSDLDDDTLIHVFGFLEVKDILRMRGVGLTACPKTSNRIATISRTRVVWTRALISHVLNEGLPFPPVCVDTTPMPALEELVIRALQLTEFWTHPSRTTSPQLLAEFSASSGTGVSEVRFIPAHPSWVVTVTRGIWPLITCWDFTAPVRAATVAMWTRQGALITDIAVNSDPDGEACLAVSLSYARHHCIEILAIRPLEQDSKPIFVSLASVETTFRAMSLQGDILAASDDMNETHIINWKTNESAILCGSDEPSEHNFQASSVAHHNRCLQVLFSQKCVFVVRARSFEAFPVPPLLPHKNVSEPYHSLACHRFGWLDGVAVTEQKQLSNTADSSSPISILLRAESDDPWSSDVHTLDLYELAAQPGHTDAARAPEDRAADAPYRFPPRHAAASSTTRCTTPSSTRRSSSPSTRPSTTAPSPSRPTSSPRCPPAQRTASARP</sequence>
<feature type="non-terminal residue" evidence="2">
    <location>
        <position position="446"/>
    </location>
</feature>
<accession>A0A0C3SFJ6</accession>
<evidence type="ECO:0000313" key="2">
    <source>
        <dbReference type="EMBL" id="KIP12200.1"/>
    </source>
</evidence>
<gene>
    <name evidence="2" type="ORF">PHLGIDRAFT_62530</name>
</gene>